<evidence type="ECO:0000313" key="1">
    <source>
        <dbReference type="EMBL" id="QDQ28508.1"/>
    </source>
</evidence>
<gene>
    <name evidence="1" type="ORF">FNU76_20285</name>
</gene>
<proteinExistence type="predicted"/>
<evidence type="ECO:0000313" key="2">
    <source>
        <dbReference type="Proteomes" id="UP000317550"/>
    </source>
</evidence>
<accession>A0A516SKF6</accession>
<dbReference type="Proteomes" id="UP000317550">
    <property type="component" value="Chromosome"/>
</dbReference>
<dbReference type="EMBL" id="CP041730">
    <property type="protein sequence ID" value="QDQ28508.1"/>
    <property type="molecule type" value="Genomic_DNA"/>
</dbReference>
<evidence type="ECO:0008006" key="3">
    <source>
        <dbReference type="Google" id="ProtNLM"/>
    </source>
</evidence>
<name>A0A516SKF6_9NEIS</name>
<dbReference type="PROSITE" id="PS51257">
    <property type="entry name" value="PROKAR_LIPOPROTEIN"/>
    <property type="match status" value="1"/>
</dbReference>
<reference evidence="2" key="1">
    <citation type="submission" date="2019-07" db="EMBL/GenBank/DDBJ databases">
        <title>Chitinimonas sp. nov., isolated from Ny-Alesund, arctica soil.</title>
        <authorList>
            <person name="Xu Q."/>
            <person name="Peng F."/>
        </authorList>
    </citation>
    <scope>NUCLEOTIDE SEQUENCE [LARGE SCALE GENOMIC DNA]</scope>
    <source>
        <strain evidence="2">R3-44</strain>
    </source>
</reference>
<dbReference type="KEGG" id="cari:FNU76_20285"/>
<organism evidence="1 2">
    <name type="scientific">Chitinimonas arctica</name>
    <dbReference type="NCBI Taxonomy" id="2594795"/>
    <lineage>
        <taxon>Bacteria</taxon>
        <taxon>Pseudomonadati</taxon>
        <taxon>Pseudomonadota</taxon>
        <taxon>Betaproteobacteria</taxon>
        <taxon>Neisseriales</taxon>
        <taxon>Chitinibacteraceae</taxon>
        <taxon>Chitinimonas</taxon>
    </lineage>
</organism>
<keyword evidence="2" id="KW-1185">Reference proteome</keyword>
<protein>
    <recommendedName>
        <fullName evidence="3">Type VI secretion system lipoprotein TssJ</fullName>
    </recommendedName>
</protein>
<dbReference type="RefSeq" id="WP_144279891.1">
    <property type="nucleotide sequence ID" value="NZ_CP041730.1"/>
</dbReference>
<dbReference type="OrthoDB" id="9129665at2"/>
<dbReference type="AlphaFoldDB" id="A0A516SKF6"/>
<sequence>MKPSIALRQHPFYQRLAGSLLCLVLAACGTVAGWMGWDGPPKAQLRQLRVVAEADANQDSAIRLDLVLVYQQGALSMLPDTAPAWFERKQALLDGMPAGIEVLQLELPPATLIERVALPAGIKRALHVRVYADHRNPKGQHVVELGTSRSVELRLRADDMRFQPLP</sequence>